<organism evidence="2 3">
    <name type="scientific">Uliginosibacterium silvisoli</name>
    <dbReference type="NCBI Taxonomy" id="3114758"/>
    <lineage>
        <taxon>Bacteria</taxon>
        <taxon>Pseudomonadati</taxon>
        <taxon>Pseudomonadota</taxon>
        <taxon>Betaproteobacteria</taxon>
        <taxon>Rhodocyclales</taxon>
        <taxon>Zoogloeaceae</taxon>
        <taxon>Uliginosibacterium</taxon>
    </lineage>
</organism>
<evidence type="ECO:0000313" key="2">
    <source>
        <dbReference type="EMBL" id="MEC5387076.1"/>
    </source>
</evidence>
<evidence type="ECO:0000256" key="1">
    <source>
        <dbReference type="SAM" id="Phobius"/>
    </source>
</evidence>
<dbReference type="PANTHER" id="PTHR30441:SF8">
    <property type="entry name" value="DUF748 DOMAIN-CONTAINING PROTEIN"/>
    <property type="match status" value="1"/>
</dbReference>
<keyword evidence="1" id="KW-0472">Membrane</keyword>
<dbReference type="Gene3D" id="3.30.1330.60">
    <property type="entry name" value="OmpA-like domain"/>
    <property type="match status" value="1"/>
</dbReference>
<dbReference type="InterPro" id="IPR008023">
    <property type="entry name" value="DUF748"/>
</dbReference>
<accession>A0ABU6K5V3</accession>
<dbReference type="InterPro" id="IPR036737">
    <property type="entry name" value="OmpA-like_sf"/>
</dbReference>
<dbReference type="Pfam" id="PF05359">
    <property type="entry name" value="DUF748"/>
    <property type="match status" value="2"/>
</dbReference>
<dbReference type="EMBL" id="JAYXHS010000003">
    <property type="protein sequence ID" value="MEC5387076.1"/>
    <property type="molecule type" value="Genomic_DNA"/>
</dbReference>
<dbReference type="InterPro" id="IPR052894">
    <property type="entry name" value="AsmA-related"/>
</dbReference>
<keyword evidence="1" id="KW-0812">Transmembrane</keyword>
<dbReference type="RefSeq" id="WP_327600057.1">
    <property type="nucleotide sequence ID" value="NZ_JAYXHS010000003.1"/>
</dbReference>
<evidence type="ECO:0000313" key="3">
    <source>
        <dbReference type="Proteomes" id="UP001331561"/>
    </source>
</evidence>
<name>A0ABU6K5V3_9RHOO</name>
<comment type="caution">
    <text evidence="2">The sequence shown here is derived from an EMBL/GenBank/DDBJ whole genome shotgun (WGS) entry which is preliminary data.</text>
</comment>
<keyword evidence="1" id="KW-1133">Transmembrane helix</keyword>
<protein>
    <submittedName>
        <fullName evidence="2">DUF748 domain-containing protein</fullName>
    </submittedName>
</protein>
<gene>
    <name evidence="2" type="ORF">VVD49_15210</name>
</gene>
<dbReference type="Proteomes" id="UP001331561">
    <property type="component" value="Unassembled WGS sequence"/>
</dbReference>
<dbReference type="PANTHER" id="PTHR30441">
    <property type="entry name" value="DUF748 DOMAIN-CONTAINING PROTEIN"/>
    <property type="match status" value="1"/>
</dbReference>
<sequence length="1236" mass="133469">MPVSEQIWNRLPDAVQQGLKTFNWRRALLIVGVGVVLIAVLGFLAAPPLVRSVLQEQASKALGRQVSVAKVRINPFALSVTLEGLRIAEQDGKGDFVSLGSVYANAELSSLFRRGLVLSALQLHEPELHIVRLADNRFNFSDILERLAAQPKEPSSEPPRFALNNIEIENGRIDFDDAAVGQKHVIDQLTLGLPFVSSMPSQVEILVKPHLETRVNGKDFALQGQLKPFADRREASLELQLEGFDLVRYLGYVPVALPVKIPQATLDAKLESVWTEHDKGEPSFTLRGDVALSAVRVTERDDKPLLAFKELRLGLQDVQPLANPMRIALRSANLIEPELDVHRFADGSLNLQRLVTKAPATATASAAAASAPAASNSASKSPLLTVSEITLSKARVRLDDEAVEGGFKHDITPVEVQIREFDLAGARDAQLKADLQLESSGKLGVQGSFNAGKRTADVRVTVDALPIERYHPYYAFAMGAAKPTGLLGVSARMQVSPPKAPTETGLRMSETALSVQDLLLPATASMAEPKRRGKGREPQPLLTLKTFALTGATIDVDKRDILLDQISSSDAQLNVERAADGKIDLLEALSAGTPKERADKPEMAPLTAEVASTAGEWKVRSGKVDISKWNVQATDRTGKNPVRLSIANLALKAEGFSNAKGSKGKFELGAELNRKGRINLAGQAAVAPLAGEVKVDARSVDLVFTQPYLSSMLRVLLTQGTLDARGTAAFDMTNAQTPHFSYEGDLSVSNLNSFDQINDADFLRWKSFALKRVKARSEPLALSIGDLRLDDFYTRLILDSQGRFNLREMTRQEEEALSSPAVAANAPGSSASSSVAAAARPLDIRVGRATFSGGAINFSDRFIKPNYDANLTDVAGSLSGLSPDPDSLAELSLKALVDRSAPVDVSGQLNPLRQDKYLDIKAKVTGVDLTGVSPYAARYVGYGISKGKLSMDVNYRIRDRKLTAENKVFLDQLTFGERVESPDATKLPVLLAVSLLKDRNGVIDLNMPISGTLDDPEFSVGGIILRVLVNLVTKAVTAPFALLGSMFGGGEELSYLDFNAGLATLSKPAEEKLSTLTRALTDRPALSLEITGSADPVADVAGLKQASLNSRLRALKAEMMVRRGESVGEVDALAIKPEEYPELLERVYRSASFDKPKNAIGMTKGVPAPEMEKLLLDNTKVNEADLRSLANSRAQAVRNWLTGQGKIPAARIFVLESRLGADAGKQPAMRVDFSLK</sequence>
<reference evidence="2 3" key="1">
    <citation type="submission" date="2024-01" db="EMBL/GenBank/DDBJ databases">
        <title>Uliginosibacterium soil sp. nov.</title>
        <authorList>
            <person name="Lv Y."/>
        </authorList>
    </citation>
    <scope>NUCLEOTIDE SEQUENCE [LARGE SCALE GENOMIC DNA]</scope>
    <source>
        <strain evidence="2 3">H3</strain>
    </source>
</reference>
<proteinExistence type="predicted"/>
<keyword evidence="3" id="KW-1185">Reference proteome</keyword>
<feature type="transmembrane region" description="Helical" evidence="1">
    <location>
        <begin position="27"/>
        <end position="50"/>
    </location>
</feature>